<evidence type="ECO:0000313" key="3">
    <source>
        <dbReference type="Proteomes" id="UP000886523"/>
    </source>
</evidence>
<evidence type="ECO:0000256" key="1">
    <source>
        <dbReference type="SAM" id="MobiDB-lite"/>
    </source>
</evidence>
<name>A0A9P6ARF4_9AGAM</name>
<sequence length="307" mass="33977">MAASPTRENSEAVSKQADTAADMAVEEEEFPILGQIKYTVRKLSCAFDVIHDIDSAGTEEDPHMEILAHPLRKITCNLAIYMGVIDASYLTSDDQPEDPLLSALRHTNAEQASALAQNADSIATLMCILESKLPHVLLDNAQADRFNRALQNNLLASIHAPAPWSTSMKQSSNPLLIKPQPKKKVMPPPSNPSQRNHNCHLLIEFFPKIEPEKHEVGHTIVSKINDALAHTNACQVDRIDAIQYSLNGNTVIITGERTTADDLKDYYALIASLLSPNEFKAHPDHVYHRVKLDHVLTHINGLHTTTQ</sequence>
<feature type="region of interest" description="Disordered" evidence="1">
    <location>
        <begin position="1"/>
        <end position="21"/>
    </location>
</feature>
<protein>
    <submittedName>
        <fullName evidence="2">Uncharacterized protein</fullName>
    </submittedName>
</protein>
<reference evidence="2" key="1">
    <citation type="journal article" date="2020" name="Nat. Commun.">
        <title>Large-scale genome sequencing of mycorrhizal fungi provides insights into the early evolution of symbiotic traits.</title>
        <authorList>
            <person name="Miyauchi S."/>
            <person name="Kiss E."/>
            <person name="Kuo A."/>
            <person name="Drula E."/>
            <person name="Kohler A."/>
            <person name="Sanchez-Garcia M."/>
            <person name="Morin E."/>
            <person name="Andreopoulos B."/>
            <person name="Barry K.W."/>
            <person name="Bonito G."/>
            <person name="Buee M."/>
            <person name="Carver A."/>
            <person name="Chen C."/>
            <person name="Cichocki N."/>
            <person name="Clum A."/>
            <person name="Culley D."/>
            <person name="Crous P.W."/>
            <person name="Fauchery L."/>
            <person name="Girlanda M."/>
            <person name="Hayes R.D."/>
            <person name="Keri Z."/>
            <person name="LaButti K."/>
            <person name="Lipzen A."/>
            <person name="Lombard V."/>
            <person name="Magnuson J."/>
            <person name="Maillard F."/>
            <person name="Murat C."/>
            <person name="Nolan M."/>
            <person name="Ohm R.A."/>
            <person name="Pangilinan J."/>
            <person name="Pereira M.F."/>
            <person name="Perotto S."/>
            <person name="Peter M."/>
            <person name="Pfister S."/>
            <person name="Riley R."/>
            <person name="Sitrit Y."/>
            <person name="Stielow J.B."/>
            <person name="Szollosi G."/>
            <person name="Zifcakova L."/>
            <person name="Stursova M."/>
            <person name="Spatafora J.W."/>
            <person name="Tedersoo L."/>
            <person name="Vaario L.M."/>
            <person name="Yamada A."/>
            <person name="Yan M."/>
            <person name="Wang P."/>
            <person name="Xu J."/>
            <person name="Bruns T."/>
            <person name="Baldrian P."/>
            <person name="Vilgalys R."/>
            <person name="Dunand C."/>
            <person name="Henrissat B."/>
            <person name="Grigoriev I.V."/>
            <person name="Hibbett D."/>
            <person name="Nagy L.G."/>
            <person name="Martin F.M."/>
        </authorList>
    </citation>
    <scope>NUCLEOTIDE SEQUENCE</scope>
    <source>
        <strain evidence="2">UP504</strain>
    </source>
</reference>
<accession>A0A9P6ARF4</accession>
<keyword evidence="3" id="KW-1185">Reference proteome</keyword>
<comment type="caution">
    <text evidence="2">The sequence shown here is derived from an EMBL/GenBank/DDBJ whole genome shotgun (WGS) entry which is preliminary data.</text>
</comment>
<organism evidence="2 3">
    <name type="scientific">Hydnum rufescens UP504</name>
    <dbReference type="NCBI Taxonomy" id="1448309"/>
    <lineage>
        <taxon>Eukaryota</taxon>
        <taxon>Fungi</taxon>
        <taxon>Dikarya</taxon>
        <taxon>Basidiomycota</taxon>
        <taxon>Agaricomycotina</taxon>
        <taxon>Agaricomycetes</taxon>
        <taxon>Cantharellales</taxon>
        <taxon>Hydnaceae</taxon>
        <taxon>Hydnum</taxon>
    </lineage>
</organism>
<dbReference type="AlphaFoldDB" id="A0A9P6ARF4"/>
<proteinExistence type="predicted"/>
<dbReference type="Proteomes" id="UP000886523">
    <property type="component" value="Unassembled WGS sequence"/>
</dbReference>
<evidence type="ECO:0000313" key="2">
    <source>
        <dbReference type="EMBL" id="KAF9510090.1"/>
    </source>
</evidence>
<gene>
    <name evidence="2" type="ORF">BS47DRAFT_1396263</name>
</gene>
<dbReference type="EMBL" id="MU129023">
    <property type="protein sequence ID" value="KAF9510090.1"/>
    <property type="molecule type" value="Genomic_DNA"/>
</dbReference>